<gene>
    <name evidence="1" type="ORF">Cva_00008</name>
</gene>
<evidence type="ECO:0000313" key="1">
    <source>
        <dbReference type="EMBL" id="GAO97377.1"/>
    </source>
</evidence>
<reference evidence="1 2" key="1">
    <citation type="submission" date="2015-03" db="EMBL/GenBank/DDBJ databases">
        <title>Caedibacter varicaedens, whole genome shotgun sequence.</title>
        <authorList>
            <person name="Suzuki H."/>
            <person name="Dapper A.L."/>
            <person name="Gibson A.K."/>
            <person name="Jackson C."/>
            <person name="Lee H."/>
            <person name="Pejaver V.R."/>
            <person name="Doak T."/>
            <person name="Lynch M."/>
        </authorList>
    </citation>
    <scope>NUCLEOTIDE SEQUENCE [LARGE SCALE GENOMIC DNA]</scope>
</reference>
<organism evidence="1 2">
    <name type="scientific">Caedimonas varicaedens</name>
    <dbReference type="NCBI Taxonomy" id="1629334"/>
    <lineage>
        <taxon>Bacteria</taxon>
        <taxon>Pseudomonadati</taxon>
        <taxon>Pseudomonadota</taxon>
        <taxon>Alphaproteobacteria</taxon>
        <taxon>Holosporales</taxon>
        <taxon>Caedimonadaceae</taxon>
        <taxon>Caedimonas</taxon>
    </lineage>
</organism>
<name>A0A0K8MAB4_9PROT</name>
<protein>
    <submittedName>
        <fullName evidence="1">Uncharacterized protein</fullName>
    </submittedName>
</protein>
<dbReference type="AlphaFoldDB" id="A0A0K8MAB4"/>
<dbReference type="Proteomes" id="UP000036771">
    <property type="component" value="Unassembled WGS sequence"/>
</dbReference>
<keyword evidence="2" id="KW-1185">Reference proteome</keyword>
<sequence>MQHGHTIRPDEIETNVYSDYIKSLKKRNPDFNNIIDSYEVINVPRFPEELVKKYEKGDKNPVLTLMFLLATCSRIAPLGTKLKQEVAKLWIKFLQNNELTKDFFNIEISKIEDDIIKLERLQDAIKAYCRKVYHCSFDSAYQRAL</sequence>
<proteinExistence type="predicted"/>
<comment type="caution">
    <text evidence="1">The sequence shown here is derived from an EMBL/GenBank/DDBJ whole genome shotgun (WGS) entry which is preliminary data.</text>
</comment>
<evidence type="ECO:0000313" key="2">
    <source>
        <dbReference type="Proteomes" id="UP000036771"/>
    </source>
</evidence>
<dbReference type="EMBL" id="BBVC01000001">
    <property type="protein sequence ID" value="GAO97377.1"/>
    <property type="molecule type" value="Genomic_DNA"/>
</dbReference>
<accession>A0A0K8MAB4</accession>